<reference evidence="1 2" key="2">
    <citation type="submission" date="2018-10" db="EMBL/GenBank/DDBJ databases">
        <authorList>
            <consortium name="Pathogen Informatics"/>
        </authorList>
    </citation>
    <scope>NUCLEOTIDE SEQUENCE [LARGE SCALE GENOMIC DNA]</scope>
</reference>
<protein>
    <submittedName>
        <fullName evidence="1 3">Uncharacterized protein</fullName>
    </submittedName>
</protein>
<reference evidence="3" key="1">
    <citation type="submission" date="2017-02" db="UniProtKB">
        <authorList>
            <consortium name="WormBaseParasite"/>
        </authorList>
    </citation>
    <scope>IDENTIFICATION</scope>
</reference>
<gene>
    <name evidence="1" type="ORF">MCOS_LOCUS10138</name>
</gene>
<dbReference type="Proteomes" id="UP000267029">
    <property type="component" value="Unassembled WGS sequence"/>
</dbReference>
<keyword evidence="2" id="KW-1185">Reference proteome</keyword>
<sequence>MEMVCDSKLVDMSLDEIIKLNRRTRQVVGNKAGGYDGRLAVRSAAGASPARPPTHKMYRQHRRHQKAIVRSQQLNQGKGLLIPQQRLACIKTARYRSRREIQSVNQHFVGHEAQVRATFTPGRTVQTCNKIPLYVYQQYLAQASALIRAQQECLDDDSLYVDVPVRSRRFWRNAGRGRFRR</sequence>
<name>A0A0R3UQI2_MESCO</name>
<evidence type="ECO:0000313" key="3">
    <source>
        <dbReference type="WBParaSite" id="MCOS_0001013701-mRNA-1"/>
    </source>
</evidence>
<evidence type="ECO:0000313" key="1">
    <source>
        <dbReference type="EMBL" id="VDD84135.1"/>
    </source>
</evidence>
<organism evidence="3">
    <name type="scientific">Mesocestoides corti</name>
    <name type="common">Flatworm</name>
    <dbReference type="NCBI Taxonomy" id="53468"/>
    <lineage>
        <taxon>Eukaryota</taxon>
        <taxon>Metazoa</taxon>
        <taxon>Spiralia</taxon>
        <taxon>Lophotrochozoa</taxon>
        <taxon>Platyhelminthes</taxon>
        <taxon>Cestoda</taxon>
        <taxon>Eucestoda</taxon>
        <taxon>Cyclophyllidea</taxon>
        <taxon>Mesocestoididae</taxon>
        <taxon>Mesocestoides</taxon>
    </lineage>
</organism>
<accession>A0A0R3UQI2</accession>
<evidence type="ECO:0000313" key="2">
    <source>
        <dbReference type="Proteomes" id="UP000267029"/>
    </source>
</evidence>
<dbReference type="AlphaFoldDB" id="A0A0R3UQI2"/>
<dbReference type="EMBL" id="UXSR01006022">
    <property type="protein sequence ID" value="VDD84135.1"/>
    <property type="molecule type" value="Genomic_DNA"/>
</dbReference>
<dbReference type="WBParaSite" id="MCOS_0001013701-mRNA-1">
    <property type="protein sequence ID" value="MCOS_0001013701-mRNA-1"/>
    <property type="gene ID" value="MCOS_0001013701"/>
</dbReference>
<proteinExistence type="predicted"/>